<gene>
    <name evidence="8" type="ORF">AB0I59_37755</name>
</gene>
<feature type="transmembrane region" description="Helical" evidence="6">
    <location>
        <begin position="84"/>
        <end position="104"/>
    </location>
</feature>
<keyword evidence="9" id="KW-1185">Reference proteome</keyword>
<evidence type="ECO:0000313" key="9">
    <source>
        <dbReference type="Proteomes" id="UP001551675"/>
    </source>
</evidence>
<evidence type="ECO:0000259" key="7">
    <source>
        <dbReference type="Pfam" id="PF02656"/>
    </source>
</evidence>
<keyword evidence="3 6" id="KW-0812">Transmembrane</keyword>
<evidence type="ECO:0000256" key="1">
    <source>
        <dbReference type="ARBA" id="ARBA00004651"/>
    </source>
</evidence>
<keyword evidence="5 6" id="KW-0472">Membrane</keyword>
<feature type="transmembrane region" description="Helical" evidence="6">
    <location>
        <begin position="42"/>
        <end position="64"/>
    </location>
</feature>
<dbReference type="EMBL" id="JBFALK010000029">
    <property type="protein sequence ID" value="MEV0974374.1"/>
    <property type="molecule type" value="Genomic_DNA"/>
</dbReference>
<feature type="domain" description="DUF202" evidence="7">
    <location>
        <begin position="6"/>
        <end position="72"/>
    </location>
</feature>
<dbReference type="Pfam" id="PF02656">
    <property type="entry name" value="DUF202"/>
    <property type="match status" value="1"/>
</dbReference>
<dbReference type="PANTHER" id="PTHR34187">
    <property type="entry name" value="FGR18P"/>
    <property type="match status" value="1"/>
</dbReference>
<evidence type="ECO:0000256" key="2">
    <source>
        <dbReference type="ARBA" id="ARBA00022475"/>
    </source>
</evidence>
<comment type="subcellular location">
    <subcellularLocation>
        <location evidence="1">Cell membrane</location>
        <topology evidence="1">Multi-pass membrane protein</topology>
    </subcellularLocation>
</comment>
<dbReference type="InterPro" id="IPR052053">
    <property type="entry name" value="IM_YidH-like"/>
</dbReference>
<keyword evidence="4 6" id="KW-1133">Transmembrane helix</keyword>
<dbReference type="RefSeq" id="WP_358140895.1">
    <property type="nucleotide sequence ID" value="NZ_JBFALK010000029.1"/>
</dbReference>
<evidence type="ECO:0000256" key="5">
    <source>
        <dbReference type="ARBA" id="ARBA00023136"/>
    </source>
</evidence>
<evidence type="ECO:0000256" key="4">
    <source>
        <dbReference type="ARBA" id="ARBA00022989"/>
    </source>
</evidence>
<proteinExistence type="predicted"/>
<keyword evidence="2" id="KW-1003">Cell membrane</keyword>
<dbReference type="InterPro" id="IPR003807">
    <property type="entry name" value="DUF202"/>
</dbReference>
<comment type="caution">
    <text evidence="8">The sequence shown here is derived from an EMBL/GenBank/DDBJ whole genome shotgun (WGS) entry which is preliminary data.</text>
</comment>
<dbReference type="PANTHER" id="PTHR34187:SF2">
    <property type="entry name" value="DUF202 DOMAIN-CONTAINING PROTEIN"/>
    <property type="match status" value="1"/>
</dbReference>
<organism evidence="8 9">
    <name type="scientific">Microtetraspora glauca</name>
    <dbReference type="NCBI Taxonomy" id="1996"/>
    <lineage>
        <taxon>Bacteria</taxon>
        <taxon>Bacillati</taxon>
        <taxon>Actinomycetota</taxon>
        <taxon>Actinomycetes</taxon>
        <taxon>Streptosporangiales</taxon>
        <taxon>Streptosporangiaceae</taxon>
        <taxon>Microtetraspora</taxon>
    </lineage>
</organism>
<accession>A0ABV3GRY3</accession>
<evidence type="ECO:0000256" key="3">
    <source>
        <dbReference type="ARBA" id="ARBA00022692"/>
    </source>
</evidence>
<reference evidence="8 9" key="1">
    <citation type="submission" date="2024-06" db="EMBL/GenBank/DDBJ databases">
        <title>The Natural Products Discovery Center: Release of the First 8490 Sequenced Strains for Exploring Actinobacteria Biosynthetic Diversity.</title>
        <authorList>
            <person name="Kalkreuter E."/>
            <person name="Kautsar S.A."/>
            <person name="Yang D."/>
            <person name="Bader C.D."/>
            <person name="Teijaro C.N."/>
            <person name="Fluegel L."/>
            <person name="Davis C.M."/>
            <person name="Simpson J.R."/>
            <person name="Lauterbach L."/>
            <person name="Steele A.D."/>
            <person name="Gui C."/>
            <person name="Meng S."/>
            <person name="Li G."/>
            <person name="Viehrig K."/>
            <person name="Ye F."/>
            <person name="Su P."/>
            <person name="Kiefer A.F."/>
            <person name="Nichols A."/>
            <person name="Cepeda A.J."/>
            <person name="Yan W."/>
            <person name="Fan B."/>
            <person name="Jiang Y."/>
            <person name="Adhikari A."/>
            <person name="Zheng C.-J."/>
            <person name="Schuster L."/>
            <person name="Cowan T.M."/>
            <person name="Smanski M.J."/>
            <person name="Chevrette M.G."/>
            <person name="De Carvalho L.P.S."/>
            <person name="Shen B."/>
        </authorList>
    </citation>
    <scope>NUCLEOTIDE SEQUENCE [LARGE SCALE GENOMIC DNA]</scope>
    <source>
        <strain evidence="8 9">NPDC050100</strain>
    </source>
</reference>
<evidence type="ECO:0000313" key="8">
    <source>
        <dbReference type="EMBL" id="MEV0974374.1"/>
    </source>
</evidence>
<name>A0ABV3GRY3_MICGL</name>
<evidence type="ECO:0000256" key="6">
    <source>
        <dbReference type="SAM" id="Phobius"/>
    </source>
</evidence>
<sequence length="108" mass="11573">MEPDYRFSFANERTFLAWVRTSLALLAAGVALDVVELSIPSIVQYAIAMLLAALGMLSALAAWIRWARAERAIRRGDPLPHFGFGALFGIVVVVAAVGLMAAGLDDTP</sequence>
<dbReference type="Proteomes" id="UP001551675">
    <property type="component" value="Unassembled WGS sequence"/>
</dbReference>
<protein>
    <submittedName>
        <fullName evidence="8">DUF202 domain-containing protein</fullName>
    </submittedName>
</protein>
<feature type="transmembrane region" description="Helical" evidence="6">
    <location>
        <begin position="15"/>
        <end position="35"/>
    </location>
</feature>